<protein>
    <submittedName>
        <fullName evidence="1">Uncharacterized protein</fullName>
    </submittedName>
</protein>
<dbReference type="EMBL" id="BMAO01035447">
    <property type="protein sequence ID" value="GFR03693.1"/>
    <property type="molecule type" value="Genomic_DNA"/>
</dbReference>
<evidence type="ECO:0000313" key="1">
    <source>
        <dbReference type="EMBL" id="GFR03693.1"/>
    </source>
</evidence>
<organism evidence="1 2">
    <name type="scientific">Trichonephila clavata</name>
    <name type="common">Joro spider</name>
    <name type="synonym">Nephila clavata</name>
    <dbReference type="NCBI Taxonomy" id="2740835"/>
    <lineage>
        <taxon>Eukaryota</taxon>
        <taxon>Metazoa</taxon>
        <taxon>Ecdysozoa</taxon>
        <taxon>Arthropoda</taxon>
        <taxon>Chelicerata</taxon>
        <taxon>Arachnida</taxon>
        <taxon>Araneae</taxon>
        <taxon>Araneomorphae</taxon>
        <taxon>Entelegynae</taxon>
        <taxon>Araneoidea</taxon>
        <taxon>Nephilidae</taxon>
        <taxon>Trichonephila</taxon>
    </lineage>
</organism>
<proteinExistence type="predicted"/>
<dbReference type="AlphaFoldDB" id="A0A8X6GGZ6"/>
<evidence type="ECO:0000313" key="2">
    <source>
        <dbReference type="Proteomes" id="UP000887116"/>
    </source>
</evidence>
<gene>
    <name evidence="1" type="ORF">TNCT_336021</name>
</gene>
<keyword evidence="2" id="KW-1185">Reference proteome</keyword>
<dbReference type="Proteomes" id="UP000887116">
    <property type="component" value="Unassembled WGS sequence"/>
</dbReference>
<reference evidence="1" key="1">
    <citation type="submission" date="2020-07" db="EMBL/GenBank/DDBJ databases">
        <title>Multicomponent nature underlies the extraordinary mechanical properties of spider dragline silk.</title>
        <authorList>
            <person name="Kono N."/>
            <person name="Nakamura H."/>
            <person name="Mori M."/>
            <person name="Yoshida Y."/>
            <person name="Ohtoshi R."/>
            <person name="Malay A.D."/>
            <person name="Moran D.A.P."/>
            <person name="Tomita M."/>
            <person name="Numata K."/>
            <person name="Arakawa K."/>
        </authorList>
    </citation>
    <scope>NUCLEOTIDE SEQUENCE</scope>
</reference>
<comment type="caution">
    <text evidence="1">The sequence shown here is derived from an EMBL/GenBank/DDBJ whole genome shotgun (WGS) entry which is preliminary data.</text>
</comment>
<name>A0A8X6GGZ6_TRICU</name>
<accession>A0A8X6GGZ6</accession>
<sequence>MNLSFQLPLASRCSSTCCIRGMDLVSYTALAFHWRVVYCGAGKDLTSQVGIFCCLQLLEMDLDWTFRTLLVFQFLTLLSELDLSDLTSFGIGLHSSKWTGTRPSGQDWTFSVGLPPGHLSCSWARWK</sequence>